<protein>
    <recommendedName>
        <fullName evidence="6">O-antigen ligase-related domain-containing protein</fullName>
    </recommendedName>
</protein>
<keyword evidence="3 5" id="KW-1133">Transmembrane helix</keyword>
<keyword evidence="2 5" id="KW-0812">Transmembrane</keyword>
<feature type="transmembrane region" description="Helical" evidence="5">
    <location>
        <begin position="28"/>
        <end position="46"/>
    </location>
</feature>
<feature type="transmembrane region" description="Helical" evidence="5">
    <location>
        <begin position="282"/>
        <end position="303"/>
    </location>
</feature>
<dbReference type="RefSeq" id="WP_106660646.1">
    <property type="nucleotide sequence ID" value="NZ_PJEO01000052.1"/>
</dbReference>
<dbReference type="AlphaFoldDB" id="A0A2N3HGG7"/>
<feature type="transmembrane region" description="Helical" evidence="5">
    <location>
        <begin position="78"/>
        <end position="96"/>
    </location>
</feature>
<evidence type="ECO:0000256" key="3">
    <source>
        <dbReference type="ARBA" id="ARBA00022989"/>
    </source>
</evidence>
<feature type="transmembrane region" description="Helical" evidence="5">
    <location>
        <begin position="310"/>
        <end position="331"/>
    </location>
</feature>
<dbReference type="PANTHER" id="PTHR37422:SF17">
    <property type="entry name" value="O-ANTIGEN LIGASE"/>
    <property type="match status" value="1"/>
</dbReference>
<dbReference type="OrthoDB" id="695378at2"/>
<dbReference type="GO" id="GO:0016020">
    <property type="term" value="C:membrane"/>
    <property type="evidence" value="ECO:0007669"/>
    <property type="project" value="UniProtKB-SubCell"/>
</dbReference>
<sequence length="368" mass="42182">MKILKFIIATLVLLNLPSILLVNTTPVIGSLLSYATIVFLAVYYILEKKTEPNGWMIVLALFYFVISSFQYYGTDSVFILNCIKYFIVIICGFELIKNMSKLDMFFVLLIGGLSIGIEAMFFPSKFGRYGGFYINPNTAGFICIYAFALTYGLNNQILKLIGQFVFTLMGLLTFSRTFIVIWILLNLISLRISIKNIRMLGLGFLIVSTLFLIDEIVGLSNPRFQQLKNIVTNEKVSTEVISEDSRTETWALFYDQILDSPIIGNGWGSLSGISSMGVHNSFLMVLGESGLLPFFIMLAMFFVMFRRGYIYFKFAPHLIMQTIALFMFLLANHNFFNFYYITFCTMWIQYQLLVEKNNKLYNLQEITS</sequence>
<dbReference type="InterPro" id="IPR051533">
    <property type="entry name" value="WaaL-like"/>
</dbReference>
<feature type="transmembrane region" description="Helical" evidence="5">
    <location>
        <begin position="197"/>
        <end position="213"/>
    </location>
</feature>
<evidence type="ECO:0000256" key="5">
    <source>
        <dbReference type="SAM" id="Phobius"/>
    </source>
</evidence>
<gene>
    <name evidence="7" type="ORF">CSW08_14790</name>
</gene>
<evidence type="ECO:0000256" key="2">
    <source>
        <dbReference type="ARBA" id="ARBA00022692"/>
    </source>
</evidence>
<keyword evidence="4 5" id="KW-0472">Membrane</keyword>
<name>A0A2N3HGG7_9FLAO</name>
<proteinExistence type="predicted"/>
<comment type="caution">
    <text evidence="7">The sequence shown here is derived from an EMBL/GenBank/DDBJ whole genome shotgun (WGS) entry which is preliminary data.</text>
</comment>
<evidence type="ECO:0000256" key="4">
    <source>
        <dbReference type="ARBA" id="ARBA00023136"/>
    </source>
</evidence>
<evidence type="ECO:0000256" key="1">
    <source>
        <dbReference type="ARBA" id="ARBA00004141"/>
    </source>
</evidence>
<feature type="transmembrane region" description="Helical" evidence="5">
    <location>
        <begin position="160"/>
        <end position="185"/>
    </location>
</feature>
<feature type="transmembrane region" description="Helical" evidence="5">
    <location>
        <begin position="103"/>
        <end position="122"/>
    </location>
</feature>
<keyword evidence="8" id="KW-1185">Reference proteome</keyword>
<evidence type="ECO:0000259" key="6">
    <source>
        <dbReference type="Pfam" id="PF04932"/>
    </source>
</evidence>
<organism evidence="7 8">
    <name type="scientific">Confluentibacter flavum</name>
    <dbReference type="NCBI Taxonomy" id="1909700"/>
    <lineage>
        <taxon>Bacteria</taxon>
        <taxon>Pseudomonadati</taxon>
        <taxon>Bacteroidota</taxon>
        <taxon>Flavobacteriia</taxon>
        <taxon>Flavobacteriales</taxon>
        <taxon>Flavobacteriaceae</taxon>
        <taxon>Confluentibacter</taxon>
    </lineage>
</organism>
<dbReference type="EMBL" id="PJEO01000052">
    <property type="protein sequence ID" value="PKQ44066.1"/>
    <property type="molecule type" value="Genomic_DNA"/>
</dbReference>
<evidence type="ECO:0000313" key="7">
    <source>
        <dbReference type="EMBL" id="PKQ44066.1"/>
    </source>
</evidence>
<dbReference type="Pfam" id="PF04932">
    <property type="entry name" value="Wzy_C"/>
    <property type="match status" value="1"/>
</dbReference>
<feature type="transmembrane region" description="Helical" evidence="5">
    <location>
        <begin position="53"/>
        <end position="72"/>
    </location>
</feature>
<reference evidence="7 8" key="1">
    <citation type="submission" date="2017-12" db="EMBL/GenBank/DDBJ databases">
        <title>Confluentibacter flavum sp. nov., isolated from the saline lake.</title>
        <authorList>
            <person name="Yu L."/>
        </authorList>
    </citation>
    <scope>NUCLEOTIDE SEQUENCE [LARGE SCALE GENOMIC DNA]</scope>
    <source>
        <strain evidence="7 8">3B</strain>
    </source>
</reference>
<comment type="subcellular location">
    <subcellularLocation>
        <location evidence="1">Membrane</location>
        <topology evidence="1">Multi-pass membrane protein</topology>
    </subcellularLocation>
</comment>
<dbReference type="PANTHER" id="PTHR37422">
    <property type="entry name" value="TEICHURONIC ACID BIOSYNTHESIS PROTEIN TUAE"/>
    <property type="match status" value="1"/>
</dbReference>
<dbReference type="InterPro" id="IPR007016">
    <property type="entry name" value="O-antigen_ligase-rel_domated"/>
</dbReference>
<accession>A0A2N3HGG7</accession>
<evidence type="ECO:0000313" key="8">
    <source>
        <dbReference type="Proteomes" id="UP000233435"/>
    </source>
</evidence>
<feature type="domain" description="O-antigen ligase-related" evidence="6">
    <location>
        <begin position="165"/>
        <end position="296"/>
    </location>
</feature>
<dbReference type="Proteomes" id="UP000233435">
    <property type="component" value="Unassembled WGS sequence"/>
</dbReference>